<proteinExistence type="predicted"/>
<organism evidence="7 8">
    <name type="scientific">Sphingomonas oryzagri</name>
    <dbReference type="NCBI Taxonomy" id="3042314"/>
    <lineage>
        <taxon>Bacteria</taxon>
        <taxon>Pseudomonadati</taxon>
        <taxon>Pseudomonadota</taxon>
        <taxon>Alphaproteobacteria</taxon>
        <taxon>Sphingomonadales</taxon>
        <taxon>Sphingomonadaceae</taxon>
        <taxon>Sphingomonas</taxon>
    </lineage>
</organism>
<dbReference type="EMBL" id="JARYGZ010000001">
    <property type="protein sequence ID" value="MDH7638205.1"/>
    <property type="molecule type" value="Genomic_DNA"/>
</dbReference>
<dbReference type="Proteomes" id="UP001160625">
    <property type="component" value="Unassembled WGS sequence"/>
</dbReference>
<comment type="caution">
    <text evidence="7">The sequence shown here is derived from an EMBL/GenBank/DDBJ whole genome shotgun (WGS) entry which is preliminary data.</text>
</comment>
<evidence type="ECO:0000259" key="6">
    <source>
        <dbReference type="Pfam" id="PF02656"/>
    </source>
</evidence>
<evidence type="ECO:0000256" key="5">
    <source>
        <dbReference type="SAM" id="Phobius"/>
    </source>
</evidence>
<evidence type="ECO:0000256" key="3">
    <source>
        <dbReference type="ARBA" id="ARBA00022989"/>
    </source>
</evidence>
<comment type="subcellular location">
    <subcellularLocation>
        <location evidence="1">Endomembrane system</location>
        <topology evidence="1">Multi-pass membrane protein</topology>
    </subcellularLocation>
</comment>
<gene>
    <name evidence="7" type="ORF">QGN17_05635</name>
</gene>
<evidence type="ECO:0000313" key="7">
    <source>
        <dbReference type="EMBL" id="MDH7638205.1"/>
    </source>
</evidence>
<evidence type="ECO:0000256" key="2">
    <source>
        <dbReference type="ARBA" id="ARBA00022692"/>
    </source>
</evidence>
<name>A0ABT6MYR7_9SPHN</name>
<keyword evidence="4 5" id="KW-0472">Membrane</keyword>
<reference evidence="7" key="1">
    <citation type="submission" date="2023-04" db="EMBL/GenBank/DDBJ databases">
        <title>Sphingomonas sp. MAHUQ-71 isolated from rice field.</title>
        <authorList>
            <person name="Huq M.A."/>
        </authorList>
    </citation>
    <scope>NUCLEOTIDE SEQUENCE</scope>
    <source>
        <strain evidence="7">MAHUQ-71</strain>
    </source>
</reference>
<sequence length="153" mass="16322">MTEGDRMDGGAHDKIAVSARHLDRSAEKQVDSADRRTELAADRTILAAERTYAAWVRTGLAALASGIGARALLEGTVPHWMVGATGSVLVLFSAFCFVAAVWREMEPGAPPPKPDTRRLPSALLVVVNGFLMIVALAALVGIWSTHVPTALHR</sequence>
<dbReference type="InterPro" id="IPR003807">
    <property type="entry name" value="DUF202"/>
</dbReference>
<dbReference type="RefSeq" id="WP_281043520.1">
    <property type="nucleotide sequence ID" value="NZ_JARYGZ010000001.1"/>
</dbReference>
<evidence type="ECO:0000313" key="8">
    <source>
        <dbReference type="Proteomes" id="UP001160625"/>
    </source>
</evidence>
<keyword evidence="3 5" id="KW-1133">Transmembrane helix</keyword>
<feature type="transmembrane region" description="Helical" evidence="5">
    <location>
        <begin position="122"/>
        <end position="143"/>
    </location>
</feature>
<accession>A0ABT6MYR7</accession>
<keyword evidence="2 5" id="KW-0812">Transmembrane</keyword>
<feature type="transmembrane region" description="Helical" evidence="5">
    <location>
        <begin position="79"/>
        <end position="102"/>
    </location>
</feature>
<dbReference type="Pfam" id="PF02656">
    <property type="entry name" value="DUF202"/>
    <property type="match status" value="1"/>
</dbReference>
<evidence type="ECO:0000256" key="1">
    <source>
        <dbReference type="ARBA" id="ARBA00004127"/>
    </source>
</evidence>
<keyword evidence="8" id="KW-1185">Reference proteome</keyword>
<feature type="domain" description="DUF202" evidence="6">
    <location>
        <begin position="43"/>
        <end position="103"/>
    </location>
</feature>
<evidence type="ECO:0000256" key="4">
    <source>
        <dbReference type="ARBA" id="ARBA00023136"/>
    </source>
</evidence>
<protein>
    <submittedName>
        <fullName evidence="7">DUF202 domain-containing protein</fullName>
    </submittedName>
</protein>